<dbReference type="PANTHER" id="PTHR46663">
    <property type="entry name" value="DIGUANYLATE CYCLASE DGCT-RELATED"/>
    <property type="match status" value="1"/>
</dbReference>
<dbReference type="PROSITE" id="PS50887">
    <property type="entry name" value="GGDEF"/>
    <property type="match status" value="1"/>
</dbReference>
<dbReference type="SMART" id="SM00267">
    <property type="entry name" value="GGDEF"/>
    <property type="match status" value="1"/>
</dbReference>
<dbReference type="InterPro" id="IPR043128">
    <property type="entry name" value="Rev_trsase/Diguanyl_cyclase"/>
</dbReference>
<keyword evidence="1" id="KW-0175">Coiled coil</keyword>
<dbReference type="CDD" id="cd01949">
    <property type="entry name" value="GGDEF"/>
    <property type="match status" value="1"/>
</dbReference>
<organism evidence="3 4">
    <name type="scientific">Alkalimonas amylolytica</name>
    <dbReference type="NCBI Taxonomy" id="152573"/>
    <lineage>
        <taxon>Bacteria</taxon>
        <taxon>Pseudomonadati</taxon>
        <taxon>Pseudomonadota</taxon>
        <taxon>Gammaproteobacteria</taxon>
        <taxon>Alkalimonas</taxon>
    </lineage>
</organism>
<gene>
    <name evidence="3" type="ORF">SAMN04488051_103357</name>
</gene>
<dbReference type="InterPro" id="IPR029787">
    <property type="entry name" value="Nucleotide_cyclase"/>
</dbReference>
<dbReference type="InterPro" id="IPR000160">
    <property type="entry name" value="GGDEF_dom"/>
</dbReference>
<dbReference type="STRING" id="152573.SAMN04488051_103357"/>
<sequence length="202" mass="22703">MQQKLNQPERSYAELEQQLEQAEKITELALAELLAFRQSQLWGHDAATLSILRIQHQLQFILQHARRNNSQFALLFVQLDHAKSYHEMGDTQLIRQISELTLSRLSAAVRECDSISQLADDQFLVLITDVSRILDTVLVAEKLIRQLAIPHQLPLPASALSASIGISRFPEDGGDAVILLERATAAMQRAQSRGGQQFSLLR</sequence>
<reference evidence="3 4" key="1">
    <citation type="submission" date="2016-10" db="EMBL/GenBank/DDBJ databases">
        <authorList>
            <person name="de Groot N.N."/>
        </authorList>
    </citation>
    <scope>NUCLEOTIDE SEQUENCE [LARGE SCALE GENOMIC DNA]</scope>
    <source>
        <strain evidence="3 4">CGMCC 1.3430</strain>
    </source>
</reference>
<evidence type="ECO:0000313" key="4">
    <source>
        <dbReference type="Proteomes" id="UP000198773"/>
    </source>
</evidence>
<dbReference type="OrthoDB" id="5762401at2"/>
<dbReference type="AlphaFoldDB" id="A0A1H4BGZ8"/>
<dbReference type="Proteomes" id="UP000198773">
    <property type="component" value="Unassembled WGS sequence"/>
</dbReference>
<dbReference type="Gene3D" id="3.30.70.270">
    <property type="match status" value="1"/>
</dbReference>
<feature type="coiled-coil region" evidence="1">
    <location>
        <begin position="5"/>
        <end position="32"/>
    </location>
</feature>
<dbReference type="EMBL" id="FNRM01000003">
    <property type="protein sequence ID" value="SEA47411.1"/>
    <property type="molecule type" value="Genomic_DNA"/>
</dbReference>
<dbReference type="PANTHER" id="PTHR46663:SF2">
    <property type="entry name" value="GGDEF DOMAIN-CONTAINING PROTEIN"/>
    <property type="match status" value="1"/>
</dbReference>
<accession>A0A1H4BGZ8</accession>
<name>A0A1H4BGZ8_ALKAM</name>
<keyword evidence="4" id="KW-1185">Reference proteome</keyword>
<dbReference type="Pfam" id="PF00990">
    <property type="entry name" value="GGDEF"/>
    <property type="match status" value="1"/>
</dbReference>
<evidence type="ECO:0000259" key="2">
    <source>
        <dbReference type="PROSITE" id="PS50887"/>
    </source>
</evidence>
<evidence type="ECO:0000256" key="1">
    <source>
        <dbReference type="SAM" id="Coils"/>
    </source>
</evidence>
<dbReference type="NCBIfam" id="TIGR00254">
    <property type="entry name" value="GGDEF"/>
    <property type="match status" value="1"/>
</dbReference>
<feature type="domain" description="GGDEF" evidence="2">
    <location>
        <begin position="70"/>
        <end position="202"/>
    </location>
</feature>
<dbReference type="InterPro" id="IPR052163">
    <property type="entry name" value="DGC-Regulatory_Protein"/>
</dbReference>
<proteinExistence type="predicted"/>
<evidence type="ECO:0000313" key="3">
    <source>
        <dbReference type="EMBL" id="SEA47411.1"/>
    </source>
</evidence>
<dbReference type="RefSeq" id="WP_091341682.1">
    <property type="nucleotide sequence ID" value="NZ_FNRM01000003.1"/>
</dbReference>
<dbReference type="SUPFAM" id="SSF55073">
    <property type="entry name" value="Nucleotide cyclase"/>
    <property type="match status" value="1"/>
</dbReference>
<protein>
    <submittedName>
        <fullName evidence="3">Diguanylate cyclase (GGDEF) domain-containing protein</fullName>
    </submittedName>
</protein>